<dbReference type="OrthoDB" id="9802815at2"/>
<dbReference type="InterPro" id="IPR036477">
    <property type="entry name" value="Formyl_transf_N_sf"/>
</dbReference>
<dbReference type="InterPro" id="IPR002376">
    <property type="entry name" value="Formyl_transf_N"/>
</dbReference>
<evidence type="ECO:0000313" key="2">
    <source>
        <dbReference type="EMBL" id="KMY29629.1"/>
    </source>
</evidence>
<reference evidence="3" key="1">
    <citation type="submission" date="2015-07" db="EMBL/GenBank/DDBJ databases">
        <authorList>
            <consortium name="Consortium for Microbial Forensics and Genomics (microFORGE)"/>
            <person name="Knight B.M."/>
            <person name="Roberts D.P."/>
            <person name="Lin D."/>
            <person name="Hari K."/>
            <person name="Fletcher J."/>
            <person name="Melcher U."/>
            <person name="Blagden T."/>
            <person name="Winegar R.A."/>
        </authorList>
    </citation>
    <scope>NUCLEOTIDE SEQUENCE [LARGE SCALE GENOMIC DNA]</scope>
    <source>
        <strain evidence="3">DSM 23493</strain>
    </source>
</reference>
<dbReference type="GeneID" id="96600751"/>
<dbReference type="RefSeq" id="WP_049668530.1">
    <property type="nucleotide sequence ID" value="NZ_JBIVRT010000001.1"/>
</dbReference>
<dbReference type="EMBL" id="LFXJ01000010">
    <property type="protein sequence ID" value="KMY29629.1"/>
    <property type="molecule type" value="Genomic_DNA"/>
</dbReference>
<sequence>MEVSNVIHSLIESGINIIGVIESKRKNPNMQTKELENFCLENGLPYYFMNEGCNDKLENWVRKLEPDLIVVNRMSELLKKNLLEIPKKGCINLHPTLLPKYRGGFPFFWTYYDYDLNQGVTVHYIDESEDTGDIIYQKSYRMPLGATEEELLEVLVFKIGVEMLIKSILDIENNCAPRIKQPRISPTVRARQIKPNEYKQIIGWEEWEIERIWHLLRGTQNWLNVFDFSEIQGEVLKWNILQYVKKDVKSRQKLGKVYKDDDAYFVYCRQGKIFMELNIRV</sequence>
<proteinExistence type="predicted"/>
<evidence type="ECO:0000313" key="3">
    <source>
        <dbReference type="Proteomes" id="UP000037326"/>
    </source>
</evidence>
<dbReference type="Proteomes" id="UP000037326">
    <property type="component" value="Unassembled WGS sequence"/>
</dbReference>
<evidence type="ECO:0000259" key="1">
    <source>
        <dbReference type="Pfam" id="PF00551"/>
    </source>
</evidence>
<dbReference type="PANTHER" id="PTHR11138:SF5">
    <property type="entry name" value="METHIONYL-TRNA FORMYLTRANSFERASE, MITOCHONDRIAL"/>
    <property type="match status" value="1"/>
</dbReference>
<comment type="caution">
    <text evidence="2">The sequence shown here is derived from an EMBL/GenBank/DDBJ whole genome shotgun (WGS) entry which is preliminary data.</text>
</comment>
<name>A0A0K9F4V9_9BACI</name>
<dbReference type="SUPFAM" id="SSF53328">
    <property type="entry name" value="Formyltransferase"/>
    <property type="match status" value="1"/>
</dbReference>
<feature type="domain" description="Formyl transferase N-terminal" evidence="1">
    <location>
        <begin position="6"/>
        <end position="153"/>
    </location>
</feature>
<dbReference type="PATRIC" id="fig|582475.4.peg.3359"/>
<dbReference type="PANTHER" id="PTHR11138">
    <property type="entry name" value="METHIONYL-TRNA FORMYLTRANSFERASE"/>
    <property type="match status" value="1"/>
</dbReference>
<accession>A0A0K9F4V9</accession>
<dbReference type="Gene3D" id="3.40.50.12230">
    <property type="match status" value="1"/>
</dbReference>
<gene>
    <name evidence="2" type="ORF">ACZ11_21305</name>
</gene>
<dbReference type="GO" id="GO:0004479">
    <property type="term" value="F:methionyl-tRNA formyltransferase activity"/>
    <property type="evidence" value="ECO:0007669"/>
    <property type="project" value="TreeGrafter"/>
</dbReference>
<dbReference type="AlphaFoldDB" id="A0A0K9F4V9"/>
<dbReference type="Pfam" id="PF00551">
    <property type="entry name" value="Formyl_trans_N"/>
    <property type="match status" value="1"/>
</dbReference>
<organism evidence="2 3">
    <name type="scientific">Lysinibacillus xylanilyticus</name>
    <dbReference type="NCBI Taxonomy" id="582475"/>
    <lineage>
        <taxon>Bacteria</taxon>
        <taxon>Bacillati</taxon>
        <taxon>Bacillota</taxon>
        <taxon>Bacilli</taxon>
        <taxon>Bacillales</taxon>
        <taxon>Bacillaceae</taxon>
        <taxon>Lysinibacillus</taxon>
    </lineage>
</organism>
<protein>
    <recommendedName>
        <fullName evidence="1">Formyl transferase N-terminal domain-containing protein</fullName>
    </recommendedName>
</protein>